<evidence type="ECO:0000313" key="1">
    <source>
        <dbReference type="EMBL" id="KAI3827356.1"/>
    </source>
</evidence>
<comment type="caution">
    <text evidence="1">The sequence shown here is derived from an EMBL/GenBank/DDBJ whole genome shotgun (WGS) entry which is preliminary data.</text>
</comment>
<dbReference type="Proteomes" id="UP001056120">
    <property type="component" value="Linkage Group LG01"/>
</dbReference>
<name>A0ACB9K4U9_9ASTR</name>
<organism evidence="1 2">
    <name type="scientific">Smallanthus sonchifolius</name>
    <dbReference type="NCBI Taxonomy" id="185202"/>
    <lineage>
        <taxon>Eukaryota</taxon>
        <taxon>Viridiplantae</taxon>
        <taxon>Streptophyta</taxon>
        <taxon>Embryophyta</taxon>
        <taxon>Tracheophyta</taxon>
        <taxon>Spermatophyta</taxon>
        <taxon>Magnoliopsida</taxon>
        <taxon>eudicotyledons</taxon>
        <taxon>Gunneridae</taxon>
        <taxon>Pentapetalae</taxon>
        <taxon>asterids</taxon>
        <taxon>campanulids</taxon>
        <taxon>Asterales</taxon>
        <taxon>Asteraceae</taxon>
        <taxon>Asteroideae</taxon>
        <taxon>Heliantheae alliance</taxon>
        <taxon>Millerieae</taxon>
        <taxon>Smallanthus</taxon>
    </lineage>
</organism>
<proteinExistence type="predicted"/>
<keyword evidence="2" id="KW-1185">Reference proteome</keyword>
<sequence length="109" mass="12241">MLCHPCQLSSPPPATNDRLLAGPRVSAATTVAIVEMVYVMEQSFIWFDSNEDLQLIITMHEMEKELTIYAMTNNNIEVVDEPQGEGEEGSDYSLNDESYHSNDSNEVEL</sequence>
<accession>A0ACB9K4U9</accession>
<dbReference type="EMBL" id="CM042018">
    <property type="protein sequence ID" value="KAI3827356.1"/>
    <property type="molecule type" value="Genomic_DNA"/>
</dbReference>
<evidence type="ECO:0000313" key="2">
    <source>
        <dbReference type="Proteomes" id="UP001056120"/>
    </source>
</evidence>
<reference evidence="2" key="1">
    <citation type="journal article" date="2022" name="Mol. Ecol. Resour.">
        <title>The genomes of chicory, endive, great burdock and yacon provide insights into Asteraceae palaeo-polyploidization history and plant inulin production.</title>
        <authorList>
            <person name="Fan W."/>
            <person name="Wang S."/>
            <person name="Wang H."/>
            <person name="Wang A."/>
            <person name="Jiang F."/>
            <person name="Liu H."/>
            <person name="Zhao H."/>
            <person name="Xu D."/>
            <person name="Zhang Y."/>
        </authorList>
    </citation>
    <scope>NUCLEOTIDE SEQUENCE [LARGE SCALE GENOMIC DNA]</scope>
    <source>
        <strain evidence="2">cv. Yunnan</strain>
    </source>
</reference>
<reference evidence="1 2" key="2">
    <citation type="journal article" date="2022" name="Mol. Ecol. Resour.">
        <title>The genomes of chicory, endive, great burdock and yacon provide insights into Asteraceae paleo-polyploidization history and plant inulin production.</title>
        <authorList>
            <person name="Fan W."/>
            <person name="Wang S."/>
            <person name="Wang H."/>
            <person name="Wang A."/>
            <person name="Jiang F."/>
            <person name="Liu H."/>
            <person name="Zhao H."/>
            <person name="Xu D."/>
            <person name="Zhang Y."/>
        </authorList>
    </citation>
    <scope>NUCLEOTIDE SEQUENCE [LARGE SCALE GENOMIC DNA]</scope>
    <source>
        <strain evidence="2">cv. Yunnan</strain>
        <tissue evidence="1">Leaves</tissue>
    </source>
</reference>
<protein>
    <submittedName>
        <fullName evidence="1">Uncharacterized protein</fullName>
    </submittedName>
</protein>
<gene>
    <name evidence="1" type="ORF">L1987_01429</name>
</gene>